<evidence type="ECO:0000313" key="5">
    <source>
        <dbReference type="EMBL" id="MER9408135.1"/>
    </source>
</evidence>
<protein>
    <submittedName>
        <fullName evidence="5">Crp/Fnr family transcriptional regulator</fullName>
    </submittedName>
</protein>
<dbReference type="InterPro" id="IPR000595">
    <property type="entry name" value="cNMP-bd_dom"/>
</dbReference>
<dbReference type="EMBL" id="JAMYQB010000035">
    <property type="protein sequence ID" value="MER9408135.1"/>
    <property type="molecule type" value="Genomic_DNA"/>
</dbReference>
<dbReference type="InterPro" id="IPR036390">
    <property type="entry name" value="WH_DNA-bd_sf"/>
</dbReference>
<evidence type="ECO:0000259" key="4">
    <source>
        <dbReference type="Pfam" id="PF13545"/>
    </source>
</evidence>
<keyword evidence="1" id="KW-0805">Transcription regulation</keyword>
<feature type="domain" description="HTH crp-type" evidence="4">
    <location>
        <begin position="165"/>
        <end position="230"/>
    </location>
</feature>
<keyword evidence="3" id="KW-0804">Transcription</keyword>
<organism evidence="5 6">
    <name type="scientific">Mesorhizobium caraganae</name>
    <dbReference type="NCBI Taxonomy" id="483206"/>
    <lineage>
        <taxon>Bacteria</taxon>
        <taxon>Pseudomonadati</taxon>
        <taxon>Pseudomonadota</taxon>
        <taxon>Alphaproteobacteria</taxon>
        <taxon>Hyphomicrobiales</taxon>
        <taxon>Phyllobacteriaceae</taxon>
        <taxon>Mesorhizobium</taxon>
    </lineage>
</organism>
<dbReference type="Proteomes" id="UP001433071">
    <property type="component" value="Unassembled WGS sequence"/>
</dbReference>
<keyword evidence="2" id="KW-0238">DNA-binding</keyword>
<dbReference type="InterPro" id="IPR014710">
    <property type="entry name" value="RmlC-like_jellyroll"/>
</dbReference>
<proteinExistence type="predicted"/>
<dbReference type="CDD" id="cd00038">
    <property type="entry name" value="CAP_ED"/>
    <property type="match status" value="1"/>
</dbReference>
<sequence length="251" mass="27505">MTDSSSQTHTAAQCDTGQNSIYRNSLLLRMCSADLALLQPHLESVSLGLKTHLEVAGSPIRTVYFFESGLGSVVGELRPGIEAEIGIIGCEGMTGSALIMGDDRSTHDCYVQLEARAFVIDAGLFTKALLTSPTLRSFLLRYVHYFHLQASFTALSNARMNIVDRLSRWLVMCDDRVEGNSFAITHEFLSVMLGVRRPGVTIALQTLEGQGLIRSRRGEVVILDRARLIALADGSYGRAEAEYARLVGKLH</sequence>
<name>A0ABV1Z826_9HYPH</name>
<evidence type="ECO:0000313" key="6">
    <source>
        <dbReference type="Proteomes" id="UP001433071"/>
    </source>
</evidence>
<dbReference type="Gene3D" id="2.60.120.10">
    <property type="entry name" value="Jelly Rolls"/>
    <property type="match status" value="1"/>
</dbReference>
<comment type="caution">
    <text evidence="5">The sequence shown here is derived from an EMBL/GenBank/DDBJ whole genome shotgun (WGS) entry which is preliminary data.</text>
</comment>
<dbReference type="SUPFAM" id="SSF46785">
    <property type="entry name" value="Winged helix' DNA-binding domain"/>
    <property type="match status" value="1"/>
</dbReference>
<accession>A0ABV1Z826</accession>
<keyword evidence="6" id="KW-1185">Reference proteome</keyword>
<evidence type="ECO:0000256" key="2">
    <source>
        <dbReference type="ARBA" id="ARBA00023125"/>
    </source>
</evidence>
<dbReference type="SUPFAM" id="SSF51206">
    <property type="entry name" value="cAMP-binding domain-like"/>
    <property type="match status" value="1"/>
</dbReference>
<evidence type="ECO:0000256" key="1">
    <source>
        <dbReference type="ARBA" id="ARBA00023015"/>
    </source>
</evidence>
<dbReference type="InterPro" id="IPR012318">
    <property type="entry name" value="HTH_CRP"/>
</dbReference>
<dbReference type="Pfam" id="PF13545">
    <property type="entry name" value="HTH_Crp_2"/>
    <property type="match status" value="1"/>
</dbReference>
<gene>
    <name evidence="5" type="ORF">NKI36_29440</name>
</gene>
<evidence type="ECO:0000256" key="3">
    <source>
        <dbReference type="ARBA" id="ARBA00023163"/>
    </source>
</evidence>
<dbReference type="InterPro" id="IPR018490">
    <property type="entry name" value="cNMP-bd_dom_sf"/>
</dbReference>
<reference evidence="5 6" key="1">
    <citation type="journal article" date="2024" name="Proc. Natl. Acad. Sci. U.S.A.">
        <title>The evolutionary genomics of adaptation to stress in wild rhizobium bacteria.</title>
        <authorList>
            <person name="Kehlet-Delgado H."/>
            <person name="Montoya A.P."/>
            <person name="Jensen K.T."/>
            <person name="Wendlandt C.E."/>
            <person name="Dexheimer C."/>
            <person name="Roberts M."/>
            <person name="Torres Martinez L."/>
            <person name="Friesen M.L."/>
            <person name="Griffitts J.S."/>
            <person name="Porter S.S."/>
        </authorList>
    </citation>
    <scope>NUCLEOTIDE SEQUENCE [LARGE SCALE GENOMIC DNA]</scope>
    <source>
        <strain evidence="5 6">M0641</strain>
    </source>
</reference>
<dbReference type="RefSeq" id="WP_286456141.1">
    <property type="nucleotide sequence ID" value="NZ_JAMYQB010000035.1"/>
</dbReference>